<protein>
    <submittedName>
        <fullName evidence="1">Uncharacterized protein</fullName>
    </submittedName>
</protein>
<keyword evidence="2" id="KW-1185">Reference proteome</keyword>
<dbReference type="EMBL" id="JAHMHS010000178">
    <property type="protein sequence ID" value="KAK1709748.1"/>
    <property type="molecule type" value="Genomic_DNA"/>
</dbReference>
<evidence type="ECO:0000313" key="2">
    <source>
        <dbReference type="Proteomes" id="UP001244207"/>
    </source>
</evidence>
<proteinExistence type="predicted"/>
<dbReference type="AlphaFoldDB" id="A0AAD8X8S8"/>
<dbReference type="RefSeq" id="XP_060358659.1">
    <property type="nucleotide sequence ID" value="XM_060510946.1"/>
</dbReference>
<dbReference type="Proteomes" id="UP001244207">
    <property type="component" value="Unassembled WGS sequence"/>
</dbReference>
<accession>A0AAD8X8S8</accession>
<dbReference type="GeneID" id="85394845"/>
<gene>
    <name evidence="1" type="ORF">BDZ83DRAFT_657214</name>
</gene>
<organism evidence="1 2">
    <name type="scientific">Glomerella acutata</name>
    <name type="common">Colletotrichum acutatum</name>
    <dbReference type="NCBI Taxonomy" id="27357"/>
    <lineage>
        <taxon>Eukaryota</taxon>
        <taxon>Fungi</taxon>
        <taxon>Dikarya</taxon>
        <taxon>Ascomycota</taxon>
        <taxon>Pezizomycotina</taxon>
        <taxon>Sordariomycetes</taxon>
        <taxon>Hypocreomycetidae</taxon>
        <taxon>Glomerellales</taxon>
        <taxon>Glomerellaceae</taxon>
        <taxon>Colletotrichum</taxon>
        <taxon>Colletotrichum acutatum species complex</taxon>
    </lineage>
</organism>
<evidence type="ECO:0000313" key="1">
    <source>
        <dbReference type="EMBL" id="KAK1709748.1"/>
    </source>
</evidence>
<reference evidence="1" key="1">
    <citation type="submission" date="2021-12" db="EMBL/GenBank/DDBJ databases">
        <title>Comparative genomics, transcriptomics and evolutionary studies reveal genomic signatures of adaptation to plant cell wall in hemibiotrophic fungi.</title>
        <authorList>
            <consortium name="DOE Joint Genome Institute"/>
            <person name="Baroncelli R."/>
            <person name="Diaz J.F."/>
            <person name="Benocci T."/>
            <person name="Peng M."/>
            <person name="Battaglia E."/>
            <person name="Haridas S."/>
            <person name="Andreopoulos W."/>
            <person name="Labutti K."/>
            <person name="Pangilinan J."/>
            <person name="Floch G.L."/>
            <person name="Makela M.R."/>
            <person name="Henrissat B."/>
            <person name="Grigoriev I.V."/>
            <person name="Crouch J.A."/>
            <person name="De Vries R.P."/>
            <person name="Sukno S.A."/>
            <person name="Thon M.R."/>
        </authorList>
    </citation>
    <scope>NUCLEOTIDE SEQUENCE</scope>
    <source>
        <strain evidence="1">CBS 112980</strain>
    </source>
</reference>
<name>A0AAD8X8S8_GLOAC</name>
<sequence length="114" mass="12565">MVLAPLRCFCCFCCSSPRFMSVPHTNFPRKFETRTTLPNGQRPPVSRQSPVVFLSLKTAAGEHQTERCPINTTDIRPRHGGTWAPAFTSKQSGCAAGAEYAATYVQSWTSVIVN</sequence>
<comment type="caution">
    <text evidence="1">The sequence shown here is derived from an EMBL/GenBank/DDBJ whole genome shotgun (WGS) entry which is preliminary data.</text>
</comment>